<evidence type="ECO:0000313" key="2">
    <source>
        <dbReference type="Proteomes" id="UP000622604"/>
    </source>
</evidence>
<proteinExistence type="predicted"/>
<protein>
    <submittedName>
        <fullName evidence="1">Uncharacterized protein</fullName>
    </submittedName>
</protein>
<reference evidence="1" key="2">
    <citation type="submission" date="2020-09" db="EMBL/GenBank/DDBJ databases">
        <authorList>
            <person name="Sun Q."/>
            <person name="Kim S."/>
        </authorList>
    </citation>
    <scope>NUCLEOTIDE SEQUENCE</scope>
    <source>
        <strain evidence="1">KCTC 32337</strain>
    </source>
</reference>
<gene>
    <name evidence="1" type="ORF">GCM10011274_15560</name>
</gene>
<evidence type="ECO:0000313" key="1">
    <source>
        <dbReference type="EMBL" id="GGZ58514.1"/>
    </source>
</evidence>
<reference evidence="1" key="1">
    <citation type="journal article" date="2014" name="Int. J. Syst. Evol. Microbiol.">
        <title>Complete genome sequence of Corynebacterium casei LMG S-19264T (=DSM 44701T), isolated from a smear-ripened cheese.</title>
        <authorList>
            <consortium name="US DOE Joint Genome Institute (JGI-PGF)"/>
            <person name="Walter F."/>
            <person name="Albersmeier A."/>
            <person name="Kalinowski J."/>
            <person name="Ruckert C."/>
        </authorList>
    </citation>
    <scope>NUCLEOTIDE SEQUENCE</scope>
    <source>
        <strain evidence="1">KCTC 32337</strain>
    </source>
</reference>
<dbReference type="Proteomes" id="UP000622604">
    <property type="component" value="Unassembled WGS sequence"/>
</dbReference>
<organism evidence="1 2">
    <name type="scientific">Paraglaciecola chathamensis</name>
    <dbReference type="NCBI Taxonomy" id="368405"/>
    <lineage>
        <taxon>Bacteria</taxon>
        <taxon>Pseudomonadati</taxon>
        <taxon>Pseudomonadota</taxon>
        <taxon>Gammaproteobacteria</taxon>
        <taxon>Alteromonadales</taxon>
        <taxon>Alteromonadaceae</taxon>
        <taxon>Paraglaciecola</taxon>
    </lineage>
</organism>
<accession>A0A8H9IDV8</accession>
<comment type="caution">
    <text evidence="1">The sequence shown here is derived from an EMBL/GenBank/DDBJ whole genome shotgun (WGS) entry which is preliminary data.</text>
</comment>
<dbReference type="RefSeq" id="WP_191865693.1">
    <property type="nucleotide sequence ID" value="NZ_BMZC01000004.1"/>
</dbReference>
<name>A0A8H9IDV8_9ALTE</name>
<dbReference type="AlphaFoldDB" id="A0A8H9IDV8"/>
<sequence length="220" mass="23242">MSHRLMLTLITSVIFFAGSVKDVSATLLTDADGLNVGLFEDGSTNNEFGSVGSGFDANNLATGYIPGVTFEPVLPAVISDSTQLEASFFDSSIVIRQFLNSSGNGPGGLFSITNGWNMIIEDIEWPDGSEVIGASISDSTFLSDFSIDFTASSVSLLYAGNDTIEFDSSLFATLNIDVAPPTVDASAPSAWLLLLLGGYVAIRMRNANQKINTRSNTTPS</sequence>
<dbReference type="EMBL" id="BMZC01000004">
    <property type="protein sequence ID" value="GGZ58514.1"/>
    <property type="molecule type" value="Genomic_DNA"/>
</dbReference>